<reference evidence="2" key="2">
    <citation type="journal article" date="2015" name="Data Brief">
        <title>Shoot transcriptome of the giant reed, Arundo donax.</title>
        <authorList>
            <person name="Barrero R.A."/>
            <person name="Guerrero F.D."/>
            <person name="Moolhuijzen P."/>
            <person name="Goolsby J.A."/>
            <person name="Tidwell J."/>
            <person name="Bellgard S.E."/>
            <person name="Bellgard M.I."/>
        </authorList>
    </citation>
    <scope>NUCLEOTIDE SEQUENCE</scope>
    <source>
        <tissue evidence="2">Shoot tissue taken approximately 20 cm above the soil surface</tissue>
    </source>
</reference>
<dbReference type="AlphaFoldDB" id="A0A0A9HJS7"/>
<protein>
    <submittedName>
        <fullName evidence="2">Uncharacterized protein</fullName>
    </submittedName>
</protein>
<feature type="region of interest" description="Disordered" evidence="1">
    <location>
        <begin position="73"/>
        <end position="111"/>
    </location>
</feature>
<evidence type="ECO:0000256" key="1">
    <source>
        <dbReference type="SAM" id="MobiDB-lite"/>
    </source>
</evidence>
<sequence>MLEEVREALEPLRVAERAHLDLHARRCLVGVGVADKEALERVGEHHAAVLPLVAPRADELHIAAPHSWRRRRHRRHLDSLPIPRPPCRPPLGRDPPLASPSGGLDWGQGFR</sequence>
<dbReference type="EMBL" id="GBRH01161822">
    <property type="protein sequence ID" value="JAE36074.1"/>
    <property type="molecule type" value="Transcribed_RNA"/>
</dbReference>
<feature type="compositionally biased region" description="Pro residues" evidence="1">
    <location>
        <begin position="82"/>
        <end position="93"/>
    </location>
</feature>
<proteinExistence type="predicted"/>
<name>A0A0A9HJS7_ARUDO</name>
<evidence type="ECO:0000313" key="2">
    <source>
        <dbReference type="EMBL" id="JAE36074.1"/>
    </source>
</evidence>
<organism evidence="2">
    <name type="scientific">Arundo donax</name>
    <name type="common">Giant reed</name>
    <name type="synonym">Donax arundinaceus</name>
    <dbReference type="NCBI Taxonomy" id="35708"/>
    <lineage>
        <taxon>Eukaryota</taxon>
        <taxon>Viridiplantae</taxon>
        <taxon>Streptophyta</taxon>
        <taxon>Embryophyta</taxon>
        <taxon>Tracheophyta</taxon>
        <taxon>Spermatophyta</taxon>
        <taxon>Magnoliopsida</taxon>
        <taxon>Liliopsida</taxon>
        <taxon>Poales</taxon>
        <taxon>Poaceae</taxon>
        <taxon>PACMAD clade</taxon>
        <taxon>Arundinoideae</taxon>
        <taxon>Arundineae</taxon>
        <taxon>Arundo</taxon>
    </lineage>
</organism>
<accession>A0A0A9HJS7</accession>
<reference evidence="2" key="1">
    <citation type="submission" date="2014-09" db="EMBL/GenBank/DDBJ databases">
        <authorList>
            <person name="Magalhaes I.L.F."/>
            <person name="Oliveira U."/>
            <person name="Santos F.R."/>
            <person name="Vidigal T.H.D.A."/>
            <person name="Brescovit A.D."/>
            <person name="Santos A.J."/>
        </authorList>
    </citation>
    <scope>NUCLEOTIDE SEQUENCE</scope>
    <source>
        <tissue evidence="2">Shoot tissue taken approximately 20 cm above the soil surface</tissue>
    </source>
</reference>